<sequence>MWDVELVDEVDAWLLALARSDPNTANQVEAAIDMLAEGGPGLGRPLVDRIKGSTVHNLKELRPGSRGASEIRILFVFDPGRRAILLVAGDKAGDWSGWYRKAVPLAERRYAVHLAMAKGEEG</sequence>
<keyword evidence="2" id="KW-1185">Reference proteome</keyword>
<comment type="caution">
    <text evidence="1">The sequence shown here is derived from an EMBL/GenBank/DDBJ whole genome shotgun (WGS) entry which is preliminary data.</text>
</comment>
<evidence type="ECO:0000313" key="1">
    <source>
        <dbReference type="EMBL" id="MFC0546979.1"/>
    </source>
</evidence>
<dbReference type="EMBL" id="JBHLUD010000013">
    <property type="protein sequence ID" value="MFC0546979.1"/>
    <property type="molecule type" value="Genomic_DNA"/>
</dbReference>
<evidence type="ECO:0000313" key="2">
    <source>
        <dbReference type="Proteomes" id="UP001589810"/>
    </source>
</evidence>
<gene>
    <name evidence="1" type="ORF">ACFFH7_36095</name>
</gene>
<dbReference type="Proteomes" id="UP001589810">
    <property type="component" value="Unassembled WGS sequence"/>
</dbReference>
<accession>A0ABV6N370</accession>
<name>A0ABV6N370_9PSEU</name>
<dbReference type="Pfam" id="PF05973">
    <property type="entry name" value="Gp49"/>
    <property type="match status" value="1"/>
</dbReference>
<organism evidence="1 2">
    <name type="scientific">Kutzneria chonburiensis</name>
    <dbReference type="NCBI Taxonomy" id="1483604"/>
    <lineage>
        <taxon>Bacteria</taxon>
        <taxon>Bacillati</taxon>
        <taxon>Actinomycetota</taxon>
        <taxon>Actinomycetes</taxon>
        <taxon>Pseudonocardiales</taxon>
        <taxon>Pseudonocardiaceae</taxon>
        <taxon>Kutzneria</taxon>
    </lineage>
</organism>
<dbReference type="InterPro" id="IPR009241">
    <property type="entry name" value="HigB-like"/>
</dbReference>
<reference evidence="1 2" key="1">
    <citation type="submission" date="2024-09" db="EMBL/GenBank/DDBJ databases">
        <authorList>
            <person name="Sun Q."/>
            <person name="Mori K."/>
        </authorList>
    </citation>
    <scope>NUCLEOTIDE SEQUENCE [LARGE SCALE GENOMIC DNA]</scope>
    <source>
        <strain evidence="1 2">TBRC 1432</strain>
    </source>
</reference>
<dbReference type="RefSeq" id="WP_273937216.1">
    <property type="nucleotide sequence ID" value="NZ_CP097263.1"/>
</dbReference>
<protein>
    <submittedName>
        <fullName evidence="1">Type II toxin-antitoxin system RelE/ParE family toxin</fullName>
    </submittedName>
</protein>
<proteinExistence type="predicted"/>